<evidence type="ECO:0000313" key="1">
    <source>
        <dbReference type="EMBL" id="MFD2597426.1"/>
    </source>
</evidence>
<accession>A0ABW5NE08</accession>
<comment type="caution">
    <text evidence="1">The sequence shown here is derived from an EMBL/GenBank/DDBJ whole genome shotgun (WGS) entry which is preliminary data.</text>
</comment>
<keyword evidence="2" id="KW-1185">Reference proteome</keyword>
<dbReference type="RefSeq" id="WP_380866583.1">
    <property type="nucleotide sequence ID" value="NZ_JBHUMA010000003.1"/>
</dbReference>
<dbReference type="EMBL" id="JBHUMA010000003">
    <property type="protein sequence ID" value="MFD2597426.1"/>
    <property type="molecule type" value="Genomic_DNA"/>
</dbReference>
<evidence type="ECO:0000313" key="2">
    <source>
        <dbReference type="Proteomes" id="UP001597393"/>
    </source>
</evidence>
<evidence type="ECO:0008006" key="3">
    <source>
        <dbReference type="Google" id="ProtNLM"/>
    </source>
</evidence>
<sequence>MNIAAFKQTLTQLEPNANWSAPLKALWYEAKGDWHTAHALVDHLSDQDSAHVHAYLHRVEGDQWNANYWYSRAKEEPYLGTLEQEWEALMQKFL</sequence>
<organism evidence="1 2">
    <name type="scientific">Sphingobacterium corticis</name>
    <dbReference type="NCBI Taxonomy" id="1812823"/>
    <lineage>
        <taxon>Bacteria</taxon>
        <taxon>Pseudomonadati</taxon>
        <taxon>Bacteroidota</taxon>
        <taxon>Sphingobacteriia</taxon>
        <taxon>Sphingobacteriales</taxon>
        <taxon>Sphingobacteriaceae</taxon>
        <taxon>Sphingobacterium</taxon>
    </lineage>
</organism>
<reference evidence="2" key="1">
    <citation type="journal article" date="2019" name="Int. J. Syst. Evol. Microbiol.">
        <title>The Global Catalogue of Microorganisms (GCM) 10K type strain sequencing project: providing services to taxonomists for standard genome sequencing and annotation.</title>
        <authorList>
            <consortium name="The Broad Institute Genomics Platform"/>
            <consortium name="The Broad Institute Genome Sequencing Center for Infectious Disease"/>
            <person name="Wu L."/>
            <person name="Ma J."/>
        </authorList>
    </citation>
    <scope>NUCLEOTIDE SEQUENCE [LARGE SCALE GENOMIC DNA]</scope>
    <source>
        <strain evidence="2">KCTC 42248</strain>
    </source>
</reference>
<gene>
    <name evidence="1" type="ORF">ACFSQ3_00565</name>
</gene>
<protein>
    <recommendedName>
        <fullName evidence="3">Tetratricopeptide repeat protein</fullName>
    </recommendedName>
</protein>
<dbReference type="Proteomes" id="UP001597393">
    <property type="component" value="Unassembled WGS sequence"/>
</dbReference>
<proteinExistence type="predicted"/>
<name>A0ABW5NE08_9SPHI</name>